<name>A0AAV3Z8C4_9GAST</name>
<feature type="transmembrane region" description="Helical" evidence="7">
    <location>
        <begin position="284"/>
        <end position="301"/>
    </location>
</feature>
<dbReference type="AlphaFoldDB" id="A0AAV3Z8C4"/>
<feature type="transmembrane region" description="Helical" evidence="7">
    <location>
        <begin position="259"/>
        <end position="278"/>
    </location>
</feature>
<gene>
    <name evidence="9" type="ORF">PoB_001826500</name>
</gene>
<dbReference type="Pfam" id="PF00324">
    <property type="entry name" value="AA_permease"/>
    <property type="match status" value="1"/>
</dbReference>
<reference evidence="9 10" key="1">
    <citation type="journal article" date="2021" name="Elife">
        <title>Chloroplast acquisition without the gene transfer in kleptoplastic sea slugs, Plakobranchus ocellatus.</title>
        <authorList>
            <person name="Maeda T."/>
            <person name="Takahashi S."/>
            <person name="Yoshida T."/>
            <person name="Shimamura S."/>
            <person name="Takaki Y."/>
            <person name="Nagai Y."/>
            <person name="Toyoda A."/>
            <person name="Suzuki Y."/>
            <person name="Arimoto A."/>
            <person name="Ishii H."/>
            <person name="Satoh N."/>
            <person name="Nishiyama T."/>
            <person name="Hasebe M."/>
            <person name="Maruyama T."/>
            <person name="Minagawa J."/>
            <person name="Obokata J."/>
            <person name="Shigenobu S."/>
        </authorList>
    </citation>
    <scope>NUCLEOTIDE SEQUENCE [LARGE SCALE GENOMIC DNA]</scope>
</reference>
<dbReference type="Gene3D" id="1.20.1740.10">
    <property type="entry name" value="Amino acid/polyamine transporter I"/>
    <property type="match status" value="2"/>
</dbReference>
<dbReference type="EMBL" id="BLXT01002163">
    <property type="protein sequence ID" value="GFN91759.1"/>
    <property type="molecule type" value="Genomic_DNA"/>
</dbReference>
<evidence type="ECO:0000313" key="9">
    <source>
        <dbReference type="EMBL" id="GFN91759.1"/>
    </source>
</evidence>
<evidence type="ECO:0000256" key="2">
    <source>
        <dbReference type="ARBA" id="ARBA00022448"/>
    </source>
</evidence>
<feature type="compositionally biased region" description="Acidic residues" evidence="6">
    <location>
        <begin position="674"/>
        <end position="685"/>
    </location>
</feature>
<feature type="transmembrane region" description="Helical" evidence="7">
    <location>
        <begin position="551"/>
        <end position="578"/>
    </location>
</feature>
<keyword evidence="2" id="KW-0813">Transport</keyword>
<keyword evidence="3 7" id="KW-0812">Transmembrane</keyword>
<dbReference type="PANTHER" id="PTHR43243:SF4">
    <property type="entry name" value="CATIONIC AMINO ACID TRANSPORTER 4"/>
    <property type="match status" value="1"/>
</dbReference>
<protein>
    <submittedName>
        <fullName evidence="9">Cationic amino acid transporter 2</fullName>
    </submittedName>
</protein>
<comment type="caution">
    <text evidence="9">The sequence shown here is derived from an EMBL/GenBank/DDBJ whole genome shotgun (WGS) entry which is preliminary data.</text>
</comment>
<evidence type="ECO:0000256" key="6">
    <source>
        <dbReference type="SAM" id="MobiDB-lite"/>
    </source>
</evidence>
<organism evidence="9 10">
    <name type="scientific">Plakobranchus ocellatus</name>
    <dbReference type="NCBI Taxonomy" id="259542"/>
    <lineage>
        <taxon>Eukaryota</taxon>
        <taxon>Metazoa</taxon>
        <taxon>Spiralia</taxon>
        <taxon>Lophotrochozoa</taxon>
        <taxon>Mollusca</taxon>
        <taxon>Gastropoda</taxon>
        <taxon>Heterobranchia</taxon>
        <taxon>Euthyneura</taxon>
        <taxon>Panpulmonata</taxon>
        <taxon>Sacoglossa</taxon>
        <taxon>Placobranchoidea</taxon>
        <taxon>Plakobranchidae</taxon>
        <taxon>Plakobranchus</taxon>
    </lineage>
</organism>
<evidence type="ECO:0000256" key="1">
    <source>
        <dbReference type="ARBA" id="ARBA00004141"/>
    </source>
</evidence>
<dbReference type="Proteomes" id="UP000735302">
    <property type="component" value="Unassembled WGS sequence"/>
</dbReference>
<feature type="transmembrane region" description="Helical" evidence="7">
    <location>
        <begin position="208"/>
        <end position="229"/>
    </location>
</feature>
<feature type="region of interest" description="Disordered" evidence="6">
    <location>
        <begin position="650"/>
        <end position="685"/>
    </location>
</feature>
<evidence type="ECO:0000256" key="5">
    <source>
        <dbReference type="ARBA" id="ARBA00023136"/>
    </source>
</evidence>
<keyword evidence="4 7" id="KW-1133">Transmembrane helix</keyword>
<feature type="transmembrane region" description="Helical" evidence="7">
    <location>
        <begin position="590"/>
        <end position="613"/>
    </location>
</feature>
<evidence type="ECO:0000259" key="8">
    <source>
        <dbReference type="Pfam" id="PF00324"/>
    </source>
</evidence>
<dbReference type="InterPro" id="IPR002293">
    <property type="entry name" value="AA/rel_permease1"/>
</dbReference>
<keyword evidence="10" id="KW-1185">Reference proteome</keyword>
<feature type="transmembrane region" description="Helical" evidence="7">
    <location>
        <begin position="514"/>
        <end position="545"/>
    </location>
</feature>
<feature type="transmembrane region" description="Helical" evidence="7">
    <location>
        <begin position="165"/>
        <end position="188"/>
    </location>
</feature>
<evidence type="ECO:0000256" key="3">
    <source>
        <dbReference type="ARBA" id="ARBA00022692"/>
    </source>
</evidence>
<dbReference type="InterPro" id="IPR004841">
    <property type="entry name" value="AA-permease/SLC12A_dom"/>
</dbReference>
<accession>A0AAV3Z8C4</accession>
<feature type="transmembrane region" description="Helical" evidence="7">
    <location>
        <begin position="619"/>
        <end position="639"/>
    </location>
</feature>
<dbReference type="Pfam" id="PF13520">
    <property type="entry name" value="AA_permease_2"/>
    <property type="match status" value="1"/>
</dbReference>
<feature type="transmembrane region" description="Helical" evidence="7">
    <location>
        <begin position="37"/>
        <end position="57"/>
    </location>
</feature>
<dbReference type="GO" id="GO:0015171">
    <property type="term" value="F:amino acid transmembrane transporter activity"/>
    <property type="evidence" value="ECO:0007669"/>
    <property type="project" value="TreeGrafter"/>
</dbReference>
<dbReference type="PANTHER" id="PTHR43243">
    <property type="entry name" value="INNER MEMBRANE TRANSPORTER YGJI-RELATED"/>
    <property type="match status" value="1"/>
</dbReference>
<evidence type="ECO:0000256" key="7">
    <source>
        <dbReference type="SAM" id="Phobius"/>
    </source>
</evidence>
<proteinExistence type="predicted"/>
<sequence length="685" mass="74830">MRDPASSWLKYLSHRMFLKHDVAEDDMKTDLRRCLSTWQLTLLGLGSTIGVGIYVLLGVMAKEEAGPSVIVSFLIATVVTLMNALVYAEFSTYVPHTGAAYIYLYKVFGEFAAFLVGSINIASGLFSSSVGARAWSGMLDSFFNNTIQESKNPAKSIPRAMIGELTIVGLVYIGAAVGMMFLIPYWLIDLRAPLPSAFEYSGLLWGKVIVTIGPMFGITNLQLLSVYGLSRNIYRMSKDGLFFSFFVSVNKQTGVPVRAAVFVGIFTSCFSLLCDLSYVVKMSVALMLICYLSVGPALICLKIKESNKSMEFSLLPNKEDNVVSLEQNEEVLSHGEFANTEGNCSQHSDVQDGLLKTQLAKVNKENVETPSSDFLETTVSENNSQGLATIVAEVNNTHRVTRALTFGSGDEIERENCLLENHIESKQEDHVTLNSLNIPTEECQSTLEVTFPPHDEEKASSFTATSLECETTPQVNQVQNGSLLHSTLEQTTSSNLNTDESAVEMFSRPQATSWLLPLVPGVLSSNMLVLLHLITCVTLSALIIYGQANLVALRAVAIMACGTLIGFLLLFSFLLWVLCAHSGRQNKGNFQTPLMPLIPTLSIFLSSMMLFSAVGKDGVIETVVMVVGATVVYVLMMYVKFQSLQQSKGPAGTAQSGQECEEQAMLLMSPNGETEADEEEESVTH</sequence>
<dbReference type="GO" id="GO:0016020">
    <property type="term" value="C:membrane"/>
    <property type="evidence" value="ECO:0007669"/>
    <property type="project" value="UniProtKB-SubCell"/>
</dbReference>
<evidence type="ECO:0000256" key="4">
    <source>
        <dbReference type="ARBA" id="ARBA00022989"/>
    </source>
</evidence>
<keyword evidence="5 7" id="KW-0472">Membrane</keyword>
<comment type="subcellular location">
    <subcellularLocation>
        <location evidence="1">Membrane</location>
        <topology evidence="1">Multi-pass membrane protein</topology>
    </subcellularLocation>
</comment>
<evidence type="ECO:0000313" key="10">
    <source>
        <dbReference type="Proteomes" id="UP000735302"/>
    </source>
</evidence>
<feature type="transmembrane region" description="Helical" evidence="7">
    <location>
        <begin position="100"/>
        <end position="126"/>
    </location>
</feature>
<feature type="domain" description="Amino acid permease/ SLC12A" evidence="8">
    <location>
        <begin position="148"/>
        <end position="289"/>
    </location>
</feature>
<feature type="transmembrane region" description="Helical" evidence="7">
    <location>
        <begin position="69"/>
        <end position="88"/>
    </location>
</feature>